<evidence type="ECO:0000256" key="1">
    <source>
        <dbReference type="SAM" id="Coils"/>
    </source>
</evidence>
<feature type="region of interest" description="Disordered" evidence="2">
    <location>
        <begin position="55"/>
        <end position="172"/>
    </location>
</feature>
<protein>
    <recommendedName>
        <fullName evidence="4">DUF6594 domain-containing protein</fullName>
    </recommendedName>
</protein>
<keyword evidence="6" id="KW-1185">Reference proteome</keyword>
<feature type="compositionally biased region" description="Polar residues" evidence="2">
    <location>
        <begin position="126"/>
        <end position="167"/>
    </location>
</feature>
<keyword evidence="1" id="KW-0175">Coiled coil</keyword>
<evidence type="ECO:0000313" key="6">
    <source>
        <dbReference type="Proteomes" id="UP000214365"/>
    </source>
</evidence>
<dbReference type="GeneID" id="31001266"/>
<dbReference type="EMBL" id="LFMY01000002">
    <property type="protein sequence ID" value="OKL63388.1"/>
    <property type="molecule type" value="Genomic_DNA"/>
</dbReference>
<keyword evidence="3" id="KW-0812">Transmembrane</keyword>
<keyword evidence="3" id="KW-1133">Transmembrane helix</keyword>
<feature type="region of interest" description="Disordered" evidence="2">
    <location>
        <begin position="225"/>
        <end position="294"/>
    </location>
</feature>
<dbReference type="Pfam" id="PF20237">
    <property type="entry name" value="DUF6594"/>
    <property type="match status" value="1"/>
</dbReference>
<gene>
    <name evidence="5" type="ORF">UA08_01511</name>
</gene>
<keyword evidence="3" id="KW-0472">Membrane</keyword>
<feature type="compositionally biased region" description="Basic residues" evidence="2">
    <location>
        <begin position="238"/>
        <end position="249"/>
    </location>
</feature>
<feature type="coiled-coil region" evidence="1">
    <location>
        <begin position="341"/>
        <end position="375"/>
    </location>
</feature>
<feature type="region of interest" description="Disordered" evidence="2">
    <location>
        <begin position="1"/>
        <end position="35"/>
    </location>
</feature>
<evidence type="ECO:0000313" key="5">
    <source>
        <dbReference type="EMBL" id="OKL63388.1"/>
    </source>
</evidence>
<accession>A0A1Q5QC39</accession>
<evidence type="ECO:0000256" key="2">
    <source>
        <dbReference type="SAM" id="MobiDB-lite"/>
    </source>
</evidence>
<dbReference type="RefSeq" id="XP_020123509.1">
    <property type="nucleotide sequence ID" value="XM_020261183.1"/>
</dbReference>
<evidence type="ECO:0000259" key="4">
    <source>
        <dbReference type="Pfam" id="PF20237"/>
    </source>
</evidence>
<feature type="compositionally biased region" description="Low complexity" evidence="2">
    <location>
        <begin position="21"/>
        <end position="35"/>
    </location>
</feature>
<sequence length="499" mass="55449">MPSSISGRRKGSRTARANKKPSNSSYAPSSSMPVPLPAIAESAQSAPAVAARILSARSGVSSKQKTEPTRTPTGNEMAIVQKGKNPPNVFDFLQEDDSSPTSSDSDSDHEGLQALADSQPRRGSRNGHSSYLVSPESSFRASSPEQAFSVTSRDSTGTDVDATTSPDGSPATAYLRLANKHNLQKIAQTRSRLNSANQVQTSPTGDEEPDYSAPEDYYLTERRHYHRHQHPQPSHNGERKHRKDRHKSQRQFSSSSQEEEGERGAGTLVTTTETRKNNKLAKTERNNITESRPSSGYALLASKLDSSAASSSFSSKTGSTSRLVPVYRRFENVNHRILLYLQDEISQMEEELQILDEYEAKHRTAIAEKEETERLEPASHRMDVEARGYSAFHARRLELVDRLAYKVNQYNDALCSYTRLRQIPKASSKDIQTYQAWMKEHTPIAKTETRFLEHELDLVSLNTTSNNEATTAKDNNNNGILYFIIGVMSAALLLPLLAY</sequence>
<dbReference type="STRING" id="1441469.A0A1Q5QC39"/>
<proteinExistence type="predicted"/>
<feature type="compositionally biased region" description="Basic residues" evidence="2">
    <location>
        <begin position="7"/>
        <end position="19"/>
    </location>
</feature>
<feature type="compositionally biased region" description="Polar residues" evidence="2">
    <location>
        <begin position="58"/>
        <end position="74"/>
    </location>
</feature>
<feature type="compositionally biased region" description="Basic and acidic residues" evidence="2">
    <location>
        <begin position="273"/>
        <end position="287"/>
    </location>
</feature>
<name>A0A1Q5QC39_TALAT</name>
<evidence type="ECO:0000256" key="3">
    <source>
        <dbReference type="SAM" id="Phobius"/>
    </source>
</evidence>
<dbReference type="InterPro" id="IPR046529">
    <property type="entry name" value="DUF6594"/>
</dbReference>
<reference evidence="5 6" key="1">
    <citation type="submission" date="2015-06" db="EMBL/GenBank/DDBJ databases">
        <title>Talaromyces atroroseus IBT 11181 draft genome.</title>
        <authorList>
            <person name="Rasmussen K.B."/>
            <person name="Rasmussen S."/>
            <person name="Petersen B."/>
            <person name="Sicheritz-Ponten T."/>
            <person name="Mortensen U.H."/>
            <person name="Thrane U."/>
        </authorList>
    </citation>
    <scope>NUCLEOTIDE SEQUENCE [LARGE SCALE GENOMIC DNA]</scope>
    <source>
        <strain evidence="5 6">IBT 11181</strain>
    </source>
</reference>
<dbReference type="PANTHER" id="PTHR34502:SF6">
    <property type="entry name" value="DUF6594 DOMAIN-CONTAINING PROTEIN"/>
    <property type="match status" value="1"/>
</dbReference>
<comment type="caution">
    <text evidence="5">The sequence shown here is derived from an EMBL/GenBank/DDBJ whole genome shotgun (WGS) entry which is preliminary data.</text>
</comment>
<dbReference type="Proteomes" id="UP000214365">
    <property type="component" value="Unassembled WGS sequence"/>
</dbReference>
<feature type="compositionally biased region" description="Polar residues" evidence="2">
    <location>
        <begin position="189"/>
        <end position="204"/>
    </location>
</feature>
<dbReference type="AlphaFoldDB" id="A0A1Q5QC39"/>
<dbReference type="OrthoDB" id="5416037at2759"/>
<organism evidence="5 6">
    <name type="scientific">Talaromyces atroroseus</name>
    <dbReference type="NCBI Taxonomy" id="1441469"/>
    <lineage>
        <taxon>Eukaryota</taxon>
        <taxon>Fungi</taxon>
        <taxon>Dikarya</taxon>
        <taxon>Ascomycota</taxon>
        <taxon>Pezizomycotina</taxon>
        <taxon>Eurotiomycetes</taxon>
        <taxon>Eurotiomycetidae</taxon>
        <taxon>Eurotiales</taxon>
        <taxon>Trichocomaceae</taxon>
        <taxon>Talaromyces</taxon>
        <taxon>Talaromyces sect. Trachyspermi</taxon>
    </lineage>
</organism>
<feature type="transmembrane region" description="Helical" evidence="3">
    <location>
        <begin position="480"/>
        <end position="498"/>
    </location>
</feature>
<feature type="domain" description="DUF6594" evidence="4">
    <location>
        <begin position="297"/>
        <end position="466"/>
    </location>
</feature>
<feature type="region of interest" description="Disordered" evidence="2">
    <location>
        <begin position="189"/>
        <end position="213"/>
    </location>
</feature>
<dbReference type="PANTHER" id="PTHR34502">
    <property type="entry name" value="DUF6594 DOMAIN-CONTAINING PROTEIN-RELATED"/>
    <property type="match status" value="1"/>
</dbReference>